<name>A0ABP4SW58_9ACTN</name>
<comment type="caution">
    <text evidence="1">The sequence shown here is derived from an EMBL/GenBank/DDBJ whole genome shotgun (WGS) entry which is preliminary data.</text>
</comment>
<proteinExistence type="predicted"/>
<evidence type="ECO:0000313" key="2">
    <source>
        <dbReference type="Proteomes" id="UP001500064"/>
    </source>
</evidence>
<organism evidence="1 2">
    <name type="scientific">Nonomuraea maheshkhaliensis</name>
    <dbReference type="NCBI Taxonomy" id="419590"/>
    <lineage>
        <taxon>Bacteria</taxon>
        <taxon>Bacillati</taxon>
        <taxon>Actinomycetota</taxon>
        <taxon>Actinomycetes</taxon>
        <taxon>Streptosporangiales</taxon>
        <taxon>Streptosporangiaceae</taxon>
        <taxon>Nonomuraea</taxon>
    </lineage>
</organism>
<evidence type="ECO:0000313" key="1">
    <source>
        <dbReference type="EMBL" id="GAA1677323.1"/>
    </source>
</evidence>
<dbReference type="RefSeq" id="WP_346112863.1">
    <property type="nucleotide sequence ID" value="NZ_BAAAMU010000108.1"/>
</dbReference>
<dbReference type="EMBL" id="BAAAMU010000108">
    <property type="protein sequence ID" value="GAA1677323.1"/>
    <property type="molecule type" value="Genomic_DNA"/>
</dbReference>
<keyword evidence="2" id="KW-1185">Reference proteome</keyword>
<evidence type="ECO:0008006" key="3">
    <source>
        <dbReference type="Google" id="ProtNLM"/>
    </source>
</evidence>
<reference evidence="2" key="1">
    <citation type="journal article" date="2019" name="Int. J. Syst. Evol. Microbiol.">
        <title>The Global Catalogue of Microorganisms (GCM) 10K type strain sequencing project: providing services to taxonomists for standard genome sequencing and annotation.</title>
        <authorList>
            <consortium name="The Broad Institute Genomics Platform"/>
            <consortium name="The Broad Institute Genome Sequencing Center for Infectious Disease"/>
            <person name="Wu L."/>
            <person name="Ma J."/>
        </authorList>
    </citation>
    <scope>NUCLEOTIDE SEQUENCE [LARGE SCALE GENOMIC DNA]</scope>
    <source>
        <strain evidence="2">JCM 13929</strain>
    </source>
</reference>
<gene>
    <name evidence="1" type="ORF">GCM10009733_087800</name>
</gene>
<dbReference type="Proteomes" id="UP001500064">
    <property type="component" value="Unassembled WGS sequence"/>
</dbReference>
<accession>A0ABP4SW58</accession>
<protein>
    <recommendedName>
        <fullName evidence="3">WXG100 family type VII secretion target</fullName>
    </recommendedName>
</protein>
<sequence>MKEWDGAAIAKPIVDRGISAWSVMAEEVERSLPKLVTDVEARIASAPWGGGMEGEAFIRTHFRDGGPGELLNQCGRLAKEITDAGDRLRTAIDNTLQTDADIRHDLTALARQREV</sequence>